<keyword evidence="7" id="KW-1185">Reference proteome</keyword>
<dbReference type="SMART" id="SM00356">
    <property type="entry name" value="ZnF_C3H1"/>
    <property type="match status" value="1"/>
</dbReference>
<protein>
    <recommendedName>
        <fullName evidence="5">C3H1-type domain-containing protein</fullName>
    </recommendedName>
</protein>
<dbReference type="EMBL" id="JAAPAO010000905">
    <property type="protein sequence ID" value="KAF4652601.1"/>
    <property type="molecule type" value="Genomic_DNA"/>
</dbReference>
<evidence type="ECO:0000313" key="7">
    <source>
        <dbReference type="Proteomes" id="UP000591131"/>
    </source>
</evidence>
<feature type="domain" description="C3H1-type" evidence="5">
    <location>
        <begin position="90"/>
        <end position="117"/>
    </location>
</feature>
<dbReference type="Proteomes" id="UP000591131">
    <property type="component" value="Unassembled WGS sequence"/>
</dbReference>
<feature type="zinc finger region" description="C3H1-type" evidence="4">
    <location>
        <begin position="90"/>
        <end position="117"/>
    </location>
</feature>
<dbReference type="GO" id="GO:0008270">
    <property type="term" value="F:zinc ion binding"/>
    <property type="evidence" value="ECO:0007669"/>
    <property type="project" value="UniProtKB-KW"/>
</dbReference>
<organism evidence="6 7">
    <name type="scientific">Perkinsus chesapeaki</name>
    <name type="common">Clam parasite</name>
    <name type="synonym">Perkinsus andrewsi</name>
    <dbReference type="NCBI Taxonomy" id="330153"/>
    <lineage>
        <taxon>Eukaryota</taxon>
        <taxon>Sar</taxon>
        <taxon>Alveolata</taxon>
        <taxon>Perkinsozoa</taxon>
        <taxon>Perkinsea</taxon>
        <taxon>Perkinsida</taxon>
        <taxon>Perkinsidae</taxon>
        <taxon>Perkinsus</taxon>
    </lineage>
</organism>
<dbReference type="InterPro" id="IPR036855">
    <property type="entry name" value="Znf_CCCH_sf"/>
</dbReference>
<dbReference type="InterPro" id="IPR000571">
    <property type="entry name" value="Znf_CCCH"/>
</dbReference>
<keyword evidence="1 4" id="KW-0479">Metal-binding</keyword>
<evidence type="ECO:0000256" key="1">
    <source>
        <dbReference type="ARBA" id="ARBA00022723"/>
    </source>
</evidence>
<dbReference type="AlphaFoldDB" id="A0A7J6L1C6"/>
<accession>A0A7J6L1C6</accession>
<gene>
    <name evidence="6" type="ORF">FOL47_011000</name>
</gene>
<dbReference type="SUPFAM" id="SSF90229">
    <property type="entry name" value="CCCH zinc finger"/>
    <property type="match status" value="1"/>
</dbReference>
<evidence type="ECO:0000256" key="2">
    <source>
        <dbReference type="ARBA" id="ARBA00022771"/>
    </source>
</evidence>
<proteinExistence type="predicted"/>
<reference evidence="6 7" key="1">
    <citation type="submission" date="2020-04" db="EMBL/GenBank/DDBJ databases">
        <title>Perkinsus chesapeaki whole genome sequence.</title>
        <authorList>
            <person name="Bogema D.R."/>
        </authorList>
    </citation>
    <scope>NUCLEOTIDE SEQUENCE [LARGE SCALE GENOMIC DNA]</scope>
    <source>
        <strain evidence="6">ATCC PRA-425</strain>
    </source>
</reference>
<sequence>MSEAQQPLTTAELIPGPLVAVSSTVHPSDGMDVIDSVYVQRTVMPHPCDKCPECASSWALSKLFVDAFSSELSEAYWSTAIPAASEAAILTKTKACRHYARGHCALGDDCNFAHSPAELRVKPTNICKTKMCDRGRSCRRVNCGYAHSEAELFSYDDAAMDEEMQQSSYVQYIEQMALLLSQEDMSAQSD</sequence>
<dbReference type="Pfam" id="PF00642">
    <property type="entry name" value="zf-CCCH"/>
    <property type="match status" value="1"/>
</dbReference>
<evidence type="ECO:0000256" key="4">
    <source>
        <dbReference type="PROSITE-ProRule" id="PRU00723"/>
    </source>
</evidence>
<keyword evidence="3 4" id="KW-0862">Zinc</keyword>
<comment type="caution">
    <text evidence="6">The sequence shown here is derived from an EMBL/GenBank/DDBJ whole genome shotgun (WGS) entry which is preliminary data.</text>
</comment>
<dbReference type="OrthoDB" id="415459at2759"/>
<evidence type="ECO:0000313" key="6">
    <source>
        <dbReference type="EMBL" id="KAF4652601.1"/>
    </source>
</evidence>
<name>A0A7J6L1C6_PERCH</name>
<keyword evidence="2 4" id="KW-0863">Zinc-finger</keyword>
<dbReference type="PROSITE" id="PS50103">
    <property type="entry name" value="ZF_C3H1"/>
    <property type="match status" value="1"/>
</dbReference>
<evidence type="ECO:0000259" key="5">
    <source>
        <dbReference type="PROSITE" id="PS50103"/>
    </source>
</evidence>
<evidence type="ECO:0000256" key="3">
    <source>
        <dbReference type="ARBA" id="ARBA00022833"/>
    </source>
</evidence>
<dbReference type="Gene3D" id="3.30.1370.210">
    <property type="match status" value="1"/>
</dbReference>